<sequence>MMTINNSNNPTSNEPANDETYMRRAIELAALGRFTTSPNPNVGCVIVKEGKIIGEGYHHHAGGPHAEVNALNMAVKMPKVLPSMLRLSHVATLVKRLLVLML</sequence>
<accession>A0A379FJG8</accession>
<dbReference type="GO" id="GO:0003824">
    <property type="term" value="F:catalytic activity"/>
    <property type="evidence" value="ECO:0007669"/>
    <property type="project" value="InterPro"/>
</dbReference>
<dbReference type="PROSITE" id="PS51747">
    <property type="entry name" value="CYT_DCMP_DEAMINASES_2"/>
    <property type="match status" value="1"/>
</dbReference>
<feature type="domain" description="CMP/dCMP-type deaminase" evidence="1">
    <location>
        <begin position="16"/>
        <end position="102"/>
    </location>
</feature>
<dbReference type="Pfam" id="PF00383">
    <property type="entry name" value="dCMP_cyt_deam_1"/>
    <property type="match status" value="1"/>
</dbReference>
<dbReference type="Gene3D" id="3.40.140.10">
    <property type="entry name" value="Cytidine Deaminase, domain 2"/>
    <property type="match status" value="1"/>
</dbReference>
<dbReference type="InterPro" id="IPR002125">
    <property type="entry name" value="CMP_dCMP_dom"/>
</dbReference>
<evidence type="ECO:0000313" key="2">
    <source>
        <dbReference type="EMBL" id="SUC20902.1"/>
    </source>
</evidence>
<organism evidence="2 3">
    <name type="scientific">Proteus mirabilis</name>
    <dbReference type="NCBI Taxonomy" id="584"/>
    <lineage>
        <taxon>Bacteria</taxon>
        <taxon>Pseudomonadati</taxon>
        <taxon>Pseudomonadota</taxon>
        <taxon>Gammaproteobacteria</taxon>
        <taxon>Enterobacterales</taxon>
        <taxon>Morganellaceae</taxon>
        <taxon>Proteus</taxon>
    </lineage>
</organism>
<evidence type="ECO:0000259" key="1">
    <source>
        <dbReference type="PROSITE" id="PS51747"/>
    </source>
</evidence>
<reference evidence="2 3" key="1">
    <citation type="submission" date="2018-06" db="EMBL/GenBank/DDBJ databases">
        <authorList>
            <consortium name="Pathogen Informatics"/>
            <person name="Doyle S."/>
        </authorList>
    </citation>
    <scope>NUCLEOTIDE SEQUENCE [LARGE SCALE GENOMIC DNA]</scope>
    <source>
        <strain evidence="2 3">NCTC11938</strain>
    </source>
</reference>
<dbReference type="EMBL" id="UGTS01000004">
    <property type="protein sequence ID" value="SUC20902.1"/>
    <property type="molecule type" value="Genomic_DNA"/>
</dbReference>
<gene>
    <name evidence="2" type="primary">ribD_2</name>
    <name evidence="2" type="ORF">NCTC11938_02039</name>
</gene>
<proteinExistence type="predicted"/>
<dbReference type="SUPFAM" id="SSF53927">
    <property type="entry name" value="Cytidine deaminase-like"/>
    <property type="match status" value="1"/>
</dbReference>
<dbReference type="AlphaFoldDB" id="A0A379FJG8"/>
<dbReference type="Proteomes" id="UP000254191">
    <property type="component" value="Unassembled WGS sequence"/>
</dbReference>
<protein>
    <submittedName>
        <fullName evidence="2">Diaminohydroxyphosphoribosylaminopyrimidine deaminase and 5-amino-6-(5-phosphoribosylamino)uracil reductase</fullName>
    </submittedName>
</protein>
<name>A0A379FJG8_PROMI</name>
<evidence type="ECO:0000313" key="3">
    <source>
        <dbReference type="Proteomes" id="UP000254191"/>
    </source>
</evidence>
<dbReference type="InterPro" id="IPR016193">
    <property type="entry name" value="Cytidine_deaminase-like"/>
</dbReference>